<dbReference type="STRING" id="765257.A0A0C9YHE5"/>
<dbReference type="SUPFAM" id="SSF52540">
    <property type="entry name" value="P-loop containing nucleoside triphosphate hydrolases"/>
    <property type="match status" value="1"/>
</dbReference>
<organism evidence="1 2">
    <name type="scientific">Pisolithus microcarpus 441</name>
    <dbReference type="NCBI Taxonomy" id="765257"/>
    <lineage>
        <taxon>Eukaryota</taxon>
        <taxon>Fungi</taxon>
        <taxon>Dikarya</taxon>
        <taxon>Basidiomycota</taxon>
        <taxon>Agaricomycotina</taxon>
        <taxon>Agaricomycetes</taxon>
        <taxon>Agaricomycetidae</taxon>
        <taxon>Boletales</taxon>
        <taxon>Sclerodermatineae</taxon>
        <taxon>Pisolithaceae</taxon>
        <taxon>Pisolithus</taxon>
    </lineage>
</organism>
<evidence type="ECO:0000313" key="1">
    <source>
        <dbReference type="EMBL" id="KIK16046.1"/>
    </source>
</evidence>
<evidence type="ECO:0008006" key="3">
    <source>
        <dbReference type="Google" id="ProtNLM"/>
    </source>
</evidence>
<gene>
    <name evidence="1" type="ORF">PISMIDRAFT_114048</name>
</gene>
<proteinExistence type="predicted"/>
<reference evidence="2" key="2">
    <citation type="submission" date="2015-01" db="EMBL/GenBank/DDBJ databases">
        <title>Evolutionary Origins and Diversification of the Mycorrhizal Mutualists.</title>
        <authorList>
            <consortium name="DOE Joint Genome Institute"/>
            <consortium name="Mycorrhizal Genomics Consortium"/>
            <person name="Kohler A."/>
            <person name="Kuo A."/>
            <person name="Nagy L.G."/>
            <person name="Floudas D."/>
            <person name="Copeland A."/>
            <person name="Barry K.W."/>
            <person name="Cichocki N."/>
            <person name="Veneault-Fourrey C."/>
            <person name="LaButti K."/>
            <person name="Lindquist E.A."/>
            <person name="Lipzen A."/>
            <person name="Lundell T."/>
            <person name="Morin E."/>
            <person name="Murat C."/>
            <person name="Riley R."/>
            <person name="Ohm R."/>
            <person name="Sun H."/>
            <person name="Tunlid A."/>
            <person name="Henrissat B."/>
            <person name="Grigoriev I.V."/>
            <person name="Hibbett D.S."/>
            <person name="Martin F."/>
        </authorList>
    </citation>
    <scope>NUCLEOTIDE SEQUENCE [LARGE SCALE GENOMIC DNA]</scope>
    <source>
        <strain evidence="2">441</strain>
    </source>
</reference>
<keyword evidence="2" id="KW-1185">Reference proteome</keyword>
<accession>A0A0C9YHE5</accession>
<dbReference type="Gene3D" id="3.40.50.300">
    <property type="entry name" value="P-loop containing nucleotide triphosphate hydrolases"/>
    <property type="match status" value="1"/>
</dbReference>
<feature type="non-terminal residue" evidence="1">
    <location>
        <position position="128"/>
    </location>
</feature>
<evidence type="ECO:0000313" key="2">
    <source>
        <dbReference type="Proteomes" id="UP000054018"/>
    </source>
</evidence>
<protein>
    <recommendedName>
        <fullName evidence="3">GPN-loop GTPase</fullName>
    </recommendedName>
</protein>
<dbReference type="EMBL" id="KN833868">
    <property type="protein sequence ID" value="KIK16046.1"/>
    <property type="molecule type" value="Genomic_DNA"/>
</dbReference>
<dbReference type="Proteomes" id="UP000054018">
    <property type="component" value="Unassembled WGS sequence"/>
</dbReference>
<dbReference type="OrthoDB" id="8954335at2759"/>
<reference evidence="1 2" key="1">
    <citation type="submission" date="2014-04" db="EMBL/GenBank/DDBJ databases">
        <authorList>
            <consortium name="DOE Joint Genome Institute"/>
            <person name="Kuo A."/>
            <person name="Kohler A."/>
            <person name="Costa M.D."/>
            <person name="Nagy L.G."/>
            <person name="Floudas D."/>
            <person name="Copeland A."/>
            <person name="Barry K.W."/>
            <person name="Cichocki N."/>
            <person name="Veneault-Fourrey C."/>
            <person name="LaButti K."/>
            <person name="Lindquist E.A."/>
            <person name="Lipzen A."/>
            <person name="Lundell T."/>
            <person name="Morin E."/>
            <person name="Murat C."/>
            <person name="Sun H."/>
            <person name="Tunlid A."/>
            <person name="Henrissat B."/>
            <person name="Grigoriev I.V."/>
            <person name="Hibbett D.S."/>
            <person name="Martin F."/>
            <person name="Nordberg H.P."/>
            <person name="Cantor M.N."/>
            <person name="Hua S.X."/>
        </authorList>
    </citation>
    <scope>NUCLEOTIDE SEQUENCE [LARGE SCALE GENOMIC DNA]</scope>
    <source>
        <strain evidence="1 2">441</strain>
    </source>
</reference>
<name>A0A0C9YHE5_9AGAM</name>
<dbReference type="InterPro" id="IPR027417">
    <property type="entry name" value="P-loop_NTPase"/>
</dbReference>
<sequence>RNIVLVDTPGCNNSFMTDSQVLAEIAWWLITAYAKNIKLNGMPYFHPISDYEIRERMSRNYSIFKELCGKDNCKNVIFVTTMWDRVSEEVGSEREQDLHSDFCWWEMISLGSNHSPLQRDYKISSEHH</sequence>
<dbReference type="HOGENOM" id="CLU_018003_5_0_1"/>
<dbReference type="AlphaFoldDB" id="A0A0C9YHE5"/>